<comment type="caution">
    <text evidence="1">The sequence shown here is derived from an EMBL/GenBank/DDBJ whole genome shotgun (WGS) entry which is preliminary data.</text>
</comment>
<organism evidence="1">
    <name type="scientific">marine sediment metagenome</name>
    <dbReference type="NCBI Taxonomy" id="412755"/>
    <lineage>
        <taxon>unclassified sequences</taxon>
        <taxon>metagenomes</taxon>
        <taxon>ecological metagenomes</taxon>
    </lineage>
</organism>
<reference evidence="1" key="1">
    <citation type="journal article" date="2015" name="Nature">
        <title>Complex archaea that bridge the gap between prokaryotes and eukaryotes.</title>
        <authorList>
            <person name="Spang A."/>
            <person name="Saw J.H."/>
            <person name="Jorgensen S.L."/>
            <person name="Zaremba-Niedzwiedzka K."/>
            <person name="Martijn J."/>
            <person name="Lind A.E."/>
            <person name="van Eijk R."/>
            <person name="Schleper C."/>
            <person name="Guy L."/>
            <person name="Ettema T.J."/>
        </authorList>
    </citation>
    <scope>NUCLEOTIDE SEQUENCE</scope>
</reference>
<gene>
    <name evidence="1" type="ORF">LCGC14_1469410</name>
</gene>
<proteinExistence type="predicted"/>
<sequence length="136" mass="14614">MIRIRNVDDFEVYVSDPGTQSTGKKYFFTAPFDCWLKAMYAKVGTAGTTGTQTTDINDEGSSIFASGGIAFASAAVNPTYAALTSDPHFFSKGDRIDVTNDAVNTTPATDLSVVLVFSRVKPRRVLTGQIDQALGF</sequence>
<dbReference type="AlphaFoldDB" id="A0A0F9LT71"/>
<protein>
    <submittedName>
        <fullName evidence="1">Uncharacterized protein</fullName>
    </submittedName>
</protein>
<name>A0A0F9LT71_9ZZZZ</name>
<evidence type="ECO:0000313" key="1">
    <source>
        <dbReference type="EMBL" id="KKM67605.1"/>
    </source>
</evidence>
<dbReference type="EMBL" id="LAZR01010319">
    <property type="protein sequence ID" value="KKM67605.1"/>
    <property type="molecule type" value="Genomic_DNA"/>
</dbReference>
<accession>A0A0F9LT71</accession>